<dbReference type="AlphaFoldDB" id="A0A494XA95"/>
<reference evidence="1 2" key="1">
    <citation type="submission" date="2018-10" db="EMBL/GenBank/DDBJ databases">
        <title>Paraburkholderia sp. 7MK8-2, isolated from soil.</title>
        <authorList>
            <person name="Gao Z.-H."/>
            <person name="Qiu L.-H."/>
        </authorList>
    </citation>
    <scope>NUCLEOTIDE SEQUENCE [LARGE SCALE GENOMIC DNA]</scope>
    <source>
        <strain evidence="1 2">7MK8-2</strain>
    </source>
</reference>
<accession>A0A494XA95</accession>
<organism evidence="1 2">
    <name type="scientific">Trinickia fusca</name>
    <dbReference type="NCBI Taxonomy" id="2419777"/>
    <lineage>
        <taxon>Bacteria</taxon>
        <taxon>Pseudomonadati</taxon>
        <taxon>Pseudomonadota</taxon>
        <taxon>Betaproteobacteria</taxon>
        <taxon>Burkholderiales</taxon>
        <taxon>Burkholderiaceae</taxon>
        <taxon>Trinickia</taxon>
    </lineage>
</organism>
<gene>
    <name evidence="1" type="ORF">D7S89_16125</name>
</gene>
<dbReference type="Proteomes" id="UP000280434">
    <property type="component" value="Unassembled WGS sequence"/>
</dbReference>
<proteinExistence type="predicted"/>
<evidence type="ECO:0000313" key="2">
    <source>
        <dbReference type="Proteomes" id="UP000280434"/>
    </source>
</evidence>
<comment type="caution">
    <text evidence="1">The sequence shown here is derived from an EMBL/GenBank/DDBJ whole genome shotgun (WGS) entry which is preliminary data.</text>
</comment>
<dbReference type="OrthoDB" id="9794322at2"/>
<dbReference type="RefSeq" id="WP_121279015.1">
    <property type="nucleotide sequence ID" value="NZ_RBZV01000006.1"/>
</dbReference>
<sequence>MEPLFDETKLEPIRAWALANVRRFQPNGFGRQFASLHLFTNVPAEVWKIKLSIIERFGLRNTPPEPLYRDLCSLITRGGAVHMHRDPNQGGLIHTRFNVMISKPQAGGQPIIDNEILDVPEGGIYRVDAGLKLHGTTAVLGDRPRIILSFGFLCSA</sequence>
<protein>
    <recommendedName>
        <fullName evidence="3">Fe2OG dioxygenase domain-containing protein</fullName>
    </recommendedName>
</protein>
<evidence type="ECO:0008006" key="3">
    <source>
        <dbReference type="Google" id="ProtNLM"/>
    </source>
</evidence>
<dbReference type="EMBL" id="RBZV01000006">
    <property type="protein sequence ID" value="RKP47022.1"/>
    <property type="molecule type" value="Genomic_DNA"/>
</dbReference>
<evidence type="ECO:0000313" key="1">
    <source>
        <dbReference type="EMBL" id="RKP47022.1"/>
    </source>
</evidence>
<keyword evidence="2" id="KW-1185">Reference proteome</keyword>
<name>A0A494XA95_9BURK</name>